<gene>
    <name evidence="3" type="ORF">I4641_00520</name>
</gene>
<keyword evidence="4" id="KW-1185">Reference proteome</keyword>
<name>A0A964BLW8_9CYAN</name>
<evidence type="ECO:0000259" key="2">
    <source>
        <dbReference type="SMART" id="SM00912"/>
    </source>
</evidence>
<dbReference type="NCBIfam" id="TIGR01901">
    <property type="entry name" value="adhes_NPXG"/>
    <property type="match status" value="1"/>
</dbReference>
<protein>
    <submittedName>
        <fullName evidence="3">Filamentous hemagglutinin N-terminal domain-containing protein</fullName>
    </submittedName>
</protein>
<dbReference type="InterPro" id="IPR011050">
    <property type="entry name" value="Pectin_lyase_fold/virulence"/>
</dbReference>
<dbReference type="InterPro" id="IPR008638">
    <property type="entry name" value="FhaB/CdiA-like_TPS"/>
</dbReference>
<dbReference type="Gene3D" id="2.160.20.10">
    <property type="entry name" value="Single-stranded right-handed beta-helix, Pectin lyase-like"/>
    <property type="match status" value="1"/>
</dbReference>
<evidence type="ECO:0000313" key="3">
    <source>
        <dbReference type="EMBL" id="MCC0175464.1"/>
    </source>
</evidence>
<feature type="signal peptide" evidence="1">
    <location>
        <begin position="1"/>
        <end position="22"/>
    </location>
</feature>
<dbReference type="RefSeq" id="WP_229638463.1">
    <property type="nucleotide sequence ID" value="NZ_JADWDC010000001.1"/>
</dbReference>
<organism evidence="3 4">
    <name type="scientific">Waterburya agarophytonicola KI4</name>
    <dbReference type="NCBI Taxonomy" id="2874699"/>
    <lineage>
        <taxon>Bacteria</taxon>
        <taxon>Bacillati</taxon>
        <taxon>Cyanobacteriota</taxon>
        <taxon>Cyanophyceae</taxon>
        <taxon>Pleurocapsales</taxon>
        <taxon>Hyellaceae</taxon>
        <taxon>Waterburya</taxon>
        <taxon>Waterburya agarophytonicola</taxon>
    </lineage>
</organism>
<feature type="chain" id="PRO_5036798798" evidence="1">
    <location>
        <begin position="23"/>
        <end position="900"/>
    </location>
</feature>
<dbReference type="SMART" id="SM00912">
    <property type="entry name" value="Haemagg_act"/>
    <property type="match status" value="1"/>
</dbReference>
<proteinExistence type="predicted"/>
<accession>A0A964BLW8</accession>
<reference evidence="3" key="1">
    <citation type="journal article" date="2021" name="Antonie Van Leeuwenhoek">
        <title>Draft genome and description of Waterburya agarophytonicola gen. nov. sp. nov. (Pleurocapsales, Cyanobacteria): a seaweed symbiont.</title>
        <authorList>
            <person name="Bonthond G."/>
            <person name="Shalygin S."/>
            <person name="Bayer T."/>
            <person name="Weinberger F."/>
        </authorList>
    </citation>
    <scope>NUCLEOTIDE SEQUENCE</scope>
    <source>
        <strain evidence="3">KI4</strain>
    </source>
</reference>
<dbReference type="Proteomes" id="UP000729733">
    <property type="component" value="Unassembled WGS sequence"/>
</dbReference>
<feature type="domain" description="Filamentous haemagglutinin FhaB/tRNA nuclease CdiA-like TPS" evidence="2">
    <location>
        <begin position="15"/>
        <end position="136"/>
    </location>
</feature>
<dbReference type="AlphaFoldDB" id="A0A964BLW8"/>
<dbReference type="SUPFAM" id="SSF51126">
    <property type="entry name" value="Pectin lyase-like"/>
    <property type="match status" value="1"/>
</dbReference>
<sequence>MKISLTGLSSLGLAAIAISVNAQITPDSSLSTQVQQKGDIAEITGGKQAGGNLFHSFQDFSLPTNNTAFFNNGLDIDNILSRVTGGNISAIDGLIQSNGDANLFLINPAGIVFGDNARLDVGGSFLGSTATGLLFDDGTEFNATNTIAPLLTINAPIGLNLREGIGNISSRGNLSSSGDLTLSANNLDLQGELIAVDNLTLTALDTMTVRDSINNAFIARAGDRLSFQGSNIDLFILNNSQSGLFSGGDLTLRSDRPINGDAHYYSGGNFRIERLDHNLGSLISQQDPIVRSRGDVSFASYSGASLHILAGGNVTIDGSVEITGTDTTVNALKETLTLSNGSSININGNAQPTLDIRGGIDNVDPPGVMGSGINPDLTNAATGSNITIAGEINNPGGRVFLTNQYQPNTALTEGDITATAINTSNTLGNGGDVTIDSRRDINIANSINTSAIADRQLVTTATLEPVAETEIRSGKGGAIALLAIEDITTGNFNTSSGVNLNLITEVDTIDEANVDFRFPNANIGVAGGGDINLQGNNIKVENLNSSSTVTIDSDSIALDNFSIIGAVLELDIADGGNINLNAKNNLTAQNINSNLFLSDRFASNSQTTPNITLAVSELALTIPQANLGSGGDILLQAGNTINTRSLNSSVAVINNANNTATILANDPSVATTERPSRAFSSIDIFYDNIELDRGGTIQIKSDRANLGNIDSSIKITSESIVFAEATADNDAAANSFANSNISLNAIADRPGEIFFEVNNGINFDDINAGAEVNAVNNLDSVAMSNSDNAIANADNTSSNIIIFDSQINFALIRFDLNTPDVNLGISHLPRITNSAIKPPVFNTCPVNADKLTPHPQAIKTAIGKIYPARGVAIQDGQIHLTAKPTKNSVSRTSRRIESCI</sequence>
<evidence type="ECO:0000256" key="1">
    <source>
        <dbReference type="SAM" id="SignalP"/>
    </source>
</evidence>
<dbReference type="EMBL" id="JADWDC010000001">
    <property type="protein sequence ID" value="MCC0175464.1"/>
    <property type="molecule type" value="Genomic_DNA"/>
</dbReference>
<comment type="caution">
    <text evidence="3">The sequence shown here is derived from an EMBL/GenBank/DDBJ whole genome shotgun (WGS) entry which is preliminary data.</text>
</comment>
<keyword evidence="1" id="KW-0732">Signal</keyword>
<dbReference type="InterPro" id="IPR012334">
    <property type="entry name" value="Pectin_lyas_fold"/>
</dbReference>
<dbReference type="Pfam" id="PF05860">
    <property type="entry name" value="TPS"/>
    <property type="match status" value="1"/>
</dbReference>
<evidence type="ECO:0000313" key="4">
    <source>
        <dbReference type="Proteomes" id="UP000729733"/>
    </source>
</evidence>